<reference evidence="1" key="2">
    <citation type="submission" date="2020-02" db="EMBL/GenBank/DDBJ databases">
        <authorList>
            <consortium name="NCBI Pathogen Detection Project"/>
        </authorList>
    </citation>
    <scope>NUCLEOTIDE SEQUENCE</scope>
    <source>
        <strain evidence="1">MA.CK_00/00001968</strain>
    </source>
</reference>
<proteinExistence type="predicted"/>
<protein>
    <submittedName>
        <fullName evidence="1">DUF2158 domain-containing protein</fullName>
    </submittedName>
</protein>
<dbReference type="Pfam" id="PF09926">
    <property type="entry name" value="DUF2158"/>
    <property type="match status" value="1"/>
</dbReference>
<comment type="caution">
    <text evidence="1">The sequence shown here is derived from an EMBL/GenBank/DDBJ whole genome shotgun (WGS) entry which is preliminary data.</text>
</comment>
<gene>
    <name evidence="1" type="ORF">G9F27_000794</name>
</gene>
<organism evidence="1">
    <name type="scientific">Salmonella enterica</name>
    <name type="common">Salmonella choleraesuis</name>
    <dbReference type="NCBI Taxonomy" id="28901"/>
    <lineage>
        <taxon>Bacteria</taxon>
        <taxon>Pseudomonadati</taxon>
        <taxon>Pseudomonadota</taxon>
        <taxon>Gammaproteobacteria</taxon>
        <taxon>Enterobacterales</taxon>
        <taxon>Enterobacteriaceae</taxon>
        <taxon>Salmonella</taxon>
    </lineage>
</organism>
<dbReference type="InterPro" id="IPR019226">
    <property type="entry name" value="DUF2158"/>
</dbReference>
<evidence type="ECO:0000313" key="1">
    <source>
        <dbReference type="EMBL" id="HAF2126690.1"/>
    </source>
</evidence>
<accession>A0A743P788</accession>
<sequence>MRNSRQQERSRMITISRLMMTSDAWTKKIQGSSVIRDAGRRRKNSPNSKQARLTMTFKTGDVVVLKSGGDAMTVIRVAGEEDEFKLKLREGCVETRWMRAGQANRGIFEVEALKLAEAQENQ</sequence>
<reference evidence="1" key="1">
    <citation type="journal article" date="2018" name="Genome Biol.">
        <title>SKESA: strategic k-mer extension for scrupulous assemblies.</title>
        <authorList>
            <person name="Souvorov A."/>
            <person name="Agarwala R."/>
            <person name="Lipman D.J."/>
        </authorList>
    </citation>
    <scope>NUCLEOTIDE SEQUENCE</scope>
    <source>
        <strain evidence="1">MA.CK_00/00001968</strain>
    </source>
</reference>
<name>A0A743P788_SALER</name>
<dbReference type="AlphaFoldDB" id="A0A743P788"/>
<dbReference type="EMBL" id="DAAUQX010000004">
    <property type="protein sequence ID" value="HAF2126690.1"/>
    <property type="molecule type" value="Genomic_DNA"/>
</dbReference>